<gene>
    <name evidence="3" type="ORF">Bravens_01460</name>
</gene>
<organism evidence="3 4">
    <name type="scientific">Brevibacterium ravenspurgense</name>
    <dbReference type="NCBI Taxonomy" id="479117"/>
    <lineage>
        <taxon>Bacteria</taxon>
        <taxon>Bacillati</taxon>
        <taxon>Actinomycetota</taxon>
        <taxon>Actinomycetes</taxon>
        <taxon>Micrococcales</taxon>
        <taxon>Brevibacteriaceae</taxon>
        <taxon>Brevibacterium</taxon>
    </lineage>
</organism>
<proteinExistence type="predicted"/>
<evidence type="ECO:0000256" key="2">
    <source>
        <dbReference type="SAM" id="SignalP"/>
    </source>
</evidence>
<evidence type="ECO:0000313" key="4">
    <source>
        <dbReference type="Proteomes" id="UP000243589"/>
    </source>
</evidence>
<protein>
    <recommendedName>
        <fullName evidence="5">DivIVA domain-containing protein</fullName>
    </recommendedName>
</protein>
<keyword evidence="4" id="KW-1185">Reference proteome</keyword>
<dbReference type="RefSeq" id="WP_019175494.1">
    <property type="nucleotide sequence ID" value="NZ_LQQC01000010.1"/>
</dbReference>
<feature type="signal peptide" evidence="2">
    <location>
        <begin position="1"/>
        <end position="19"/>
    </location>
</feature>
<dbReference type="EMBL" id="LQQC01000010">
    <property type="protein sequence ID" value="KXZ58411.1"/>
    <property type="molecule type" value="Genomic_DNA"/>
</dbReference>
<keyword evidence="2" id="KW-0732">Signal</keyword>
<dbReference type="PATRIC" id="fig|479117.4.peg.1447"/>
<sequence length="88" mass="9389">MAWMILGVCAALIVFAAVAAGAFGIFDSGMSEPEPVLPPKDASVADIARMRFSPAFGGYRRDQVDQAIDILTARIEELEEEAGVSTEK</sequence>
<accession>A0A150H8R0</accession>
<dbReference type="Gene3D" id="6.10.250.660">
    <property type="match status" value="1"/>
</dbReference>
<dbReference type="AlphaFoldDB" id="A0A150H8R0"/>
<evidence type="ECO:0000256" key="1">
    <source>
        <dbReference type="SAM" id="Coils"/>
    </source>
</evidence>
<dbReference type="Proteomes" id="UP000243589">
    <property type="component" value="Unassembled WGS sequence"/>
</dbReference>
<reference evidence="3 4" key="1">
    <citation type="submission" date="2016-01" db="EMBL/GenBank/DDBJ databases">
        <title>Use of Whole Genome Sequencing to ascertain that Brevibacterium massiliense (Roux, Raoult 2009) is a later heterotypic synonym of Brevibacterium ravenspurgense (Mages 2008).</title>
        <authorList>
            <person name="Bernier A.-M."/>
            <person name="Burdz T."/>
            <person name="Huynh C."/>
            <person name="Pachecho A.L."/>
            <person name="Wiebe D."/>
            <person name="Bonner C."/>
            <person name="Bernard K."/>
        </authorList>
    </citation>
    <scope>NUCLEOTIDE SEQUENCE [LARGE SCALE GENOMIC DNA]</scope>
    <source>
        <strain evidence="3 4">CCUG56047</strain>
    </source>
</reference>
<evidence type="ECO:0008006" key="5">
    <source>
        <dbReference type="Google" id="ProtNLM"/>
    </source>
</evidence>
<dbReference type="NCBIfam" id="TIGR03544">
    <property type="entry name" value="DivI1A_domain"/>
    <property type="match status" value="1"/>
</dbReference>
<comment type="caution">
    <text evidence="3">The sequence shown here is derived from an EMBL/GenBank/DDBJ whole genome shotgun (WGS) entry which is preliminary data.</text>
</comment>
<keyword evidence="1" id="KW-0175">Coiled coil</keyword>
<feature type="chain" id="PRO_5039558998" description="DivIVA domain-containing protein" evidence="2">
    <location>
        <begin position="20"/>
        <end position="88"/>
    </location>
</feature>
<evidence type="ECO:0000313" key="3">
    <source>
        <dbReference type="EMBL" id="KXZ58411.1"/>
    </source>
</evidence>
<dbReference type="InterPro" id="IPR019933">
    <property type="entry name" value="DivIVA_domain"/>
</dbReference>
<name>A0A150H8R0_9MICO</name>
<feature type="coiled-coil region" evidence="1">
    <location>
        <begin position="61"/>
        <end position="88"/>
    </location>
</feature>